<feature type="repeat" description="ANK" evidence="8">
    <location>
        <begin position="458"/>
        <end position="490"/>
    </location>
</feature>
<dbReference type="Pfam" id="PF12796">
    <property type="entry name" value="Ank_2"/>
    <property type="match status" value="2"/>
</dbReference>
<keyword evidence="2" id="KW-0677">Repeat</keyword>
<dbReference type="InterPro" id="IPR040919">
    <property type="entry name" value="Asparaginase_C"/>
</dbReference>
<keyword evidence="3" id="KW-0378">Hydrolase</keyword>
<dbReference type="SFLD" id="SFLDS00057">
    <property type="entry name" value="Glutaminase/Asparaginase"/>
    <property type="match status" value="1"/>
</dbReference>
<dbReference type="PROSITE" id="PS51732">
    <property type="entry name" value="ASN_GLN_ASE_3"/>
    <property type="match status" value="1"/>
</dbReference>
<proteinExistence type="inferred from homology"/>
<evidence type="ECO:0000313" key="13">
    <source>
        <dbReference type="EMBL" id="CAB3380198.1"/>
    </source>
</evidence>
<dbReference type="EMBL" id="CADEPI010000203">
    <property type="protein sequence ID" value="CAB3380198.1"/>
    <property type="molecule type" value="Genomic_DNA"/>
</dbReference>
<protein>
    <recommendedName>
        <fullName evidence="1">asparaginase</fullName>
        <ecNumber evidence="1">3.5.1.1</ecNumber>
    </recommendedName>
</protein>
<dbReference type="Pfam" id="PF00710">
    <property type="entry name" value="Asparaginase"/>
    <property type="match status" value="1"/>
</dbReference>
<dbReference type="NCBIfam" id="TIGR00519">
    <property type="entry name" value="asnASE_I"/>
    <property type="match status" value="1"/>
</dbReference>
<dbReference type="PIRSF" id="PIRSF001220">
    <property type="entry name" value="L-ASNase_gatD"/>
    <property type="match status" value="1"/>
</dbReference>
<dbReference type="SMART" id="SM00870">
    <property type="entry name" value="Asparaginase"/>
    <property type="match status" value="1"/>
</dbReference>
<dbReference type="Gene3D" id="3.40.50.1170">
    <property type="entry name" value="L-asparaginase, N-terminal domain"/>
    <property type="match status" value="1"/>
</dbReference>
<evidence type="ECO:0000256" key="9">
    <source>
        <dbReference type="PROSITE-ProRule" id="PRU10099"/>
    </source>
</evidence>
<dbReference type="SUPFAM" id="SSF53774">
    <property type="entry name" value="Glutaminase/Asparaginase"/>
    <property type="match status" value="1"/>
</dbReference>
<dbReference type="GO" id="GO:0004067">
    <property type="term" value="F:asparaginase activity"/>
    <property type="evidence" value="ECO:0007669"/>
    <property type="project" value="UniProtKB-UniRule"/>
</dbReference>
<evidence type="ECO:0000259" key="11">
    <source>
        <dbReference type="Pfam" id="PF00710"/>
    </source>
</evidence>
<dbReference type="InterPro" id="IPR041725">
    <property type="entry name" value="L-asparaginase_I"/>
</dbReference>
<dbReference type="InterPro" id="IPR036770">
    <property type="entry name" value="Ankyrin_rpt-contain_sf"/>
</dbReference>
<gene>
    <name evidence="13" type="ORF">CLODIP_2_CD03984</name>
</gene>
<dbReference type="Proteomes" id="UP000494165">
    <property type="component" value="Unassembled WGS sequence"/>
</dbReference>
<feature type="repeat" description="ANK" evidence="8">
    <location>
        <begin position="555"/>
        <end position="587"/>
    </location>
</feature>
<feature type="domain" description="L-asparaginase N-terminal" evidence="11">
    <location>
        <begin position="39"/>
        <end position="249"/>
    </location>
</feature>
<reference evidence="13 14" key="1">
    <citation type="submission" date="2020-04" db="EMBL/GenBank/DDBJ databases">
        <authorList>
            <person name="Alioto T."/>
            <person name="Alioto T."/>
            <person name="Gomez Garrido J."/>
        </authorList>
    </citation>
    <scope>NUCLEOTIDE SEQUENCE [LARGE SCALE GENOMIC DNA]</scope>
</reference>
<evidence type="ECO:0000256" key="4">
    <source>
        <dbReference type="ARBA" id="ARBA00023043"/>
    </source>
</evidence>
<keyword evidence="14" id="KW-1185">Reference proteome</keyword>
<keyword evidence="4 8" id="KW-0040">ANK repeat</keyword>
<comment type="similarity">
    <text evidence="5">In the N-terminal section; belongs to the asparaginase 1 family.</text>
</comment>
<sequence length="612" mass="66230">MATRARQAAGKASEIPSACISRISRRTFSFSFDPCTESRVLVLYTGGTIGMVRNDNGALAPTANALVHSLRRYPDLHDESYAQAKFKSDATDAPLALPHIEGKRRVIYSILEYDPLLDSSNMTMEDWSKMAEDIKRFYTLFDGFVVLHGTDTLAFSASALSFMLENLSKPVIITGSQIPMVDARSDGKSNFLSALVLAGNCEIPEVTVFFGDVLLRGNRTVKASVGSLRAFASPNCRPLATVGVKIEVDFKIIIRPARIDSFSVHSTLNRNVGLLRLFPGITTQMVRAFLQPPLEGAVLQSFGAGNVPSNREDLLSEFKAATSRGVVLVNCTQCQQGLVMNVYETGKALTEVGVTNGSDMTPEAALTKLAYVLSKSEWDIGTKRQMMQSCLRGELTVPKANNYNGNHIKRSFDSWEEDEIDTELMAARLCAAVASKDVARVEELLESGAEINSATPGDRRTALHVANTEGDAGIVRHLLLAGASPDVLDRHGRSPLMDAVAFDHHETIAVMRSFGASLQSGHYGTEICEAAARGDVVRLKSYKLAGADLSQTDPSGRTPLHLAALFARLQCVSLLLEAKVSHDPMDALGDTPSDLAARRNYGAVLTMIEGAE</sequence>
<dbReference type="CDD" id="cd08963">
    <property type="entry name" value="L-asparaginase_I"/>
    <property type="match status" value="1"/>
</dbReference>
<feature type="domain" description="Asparaginase/glutaminase C-terminal" evidence="12">
    <location>
        <begin position="271"/>
        <end position="387"/>
    </location>
</feature>
<dbReference type="OrthoDB" id="542841at2759"/>
<evidence type="ECO:0000256" key="7">
    <source>
        <dbReference type="PIRSR" id="PIRSR001220-2"/>
    </source>
</evidence>
<feature type="active site" description="O-isoaspartyl threonine intermediate" evidence="6">
    <location>
        <position position="48"/>
    </location>
</feature>
<dbReference type="PROSITE" id="PS00917">
    <property type="entry name" value="ASN_GLN_ASE_2"/>
    <property type="match status" value="1"/>
</dbReference>
<dbReference type="Pfam" id="PF17763">
    <property type="entry name" value="Asparaginase_C"/>
    <property type="match status" value="1"/>
</dbReference>
<feature type="binding site" evidence="7">
    <location>
        <begin position="150"/>
        <end position="151"/>
    </location>
    <ligand>
        <name>substrate</name>
    </ligand>
</feature>
<feature type="binding site" evidence="7">
    <location>
        <position position="119"/>
    </location>
    <ligand>
        <name>substrate</name>
    </ligand>
</feature>
<dbReference type="PIRSF" id="PIRSF500176">
    <property type="entry name" value="L_ASNase"/>
    <property type="match status" value="1"/>
</dbReference>
<dbReference type="FunFam" id="3.40.50.1170:FF:000003">
    <property type="entry name" value="60 kDa lysophospholipase"/>
    <property type="match status" value="1"/>
</dbReference>
<evidence type="ECO:0000256" key="1">
    <source>
        <dbReference type="ARBA" id="ARBA00012920"/>
    </source>
</evidence>
<dbReference type="InterPro" id="IPR006034">
    <property type="entry name" value="Asparaginase/glutaminase-like"/>
</dbReference>
<organism evidence="13 14">
    <name type="scientific">Cloeon dipterum</name>
    <dbReference type="NCBI Taxonomy" id="197152"/>
    <lineage>
        <taxon>Eukaryota</taxon>
        <taxon>Metazoa</taxon>
        <taxon>Ecdysozoa</taxon>
        <taxon>Arthropoda</taxon>
        <taxon>Hexapoda</taxon>
        <taxon>Insecta</taxon>
        <taxon>Pterygota</taxon>
        <taxon>Palaeoptera</taxon>
        <taxon>Ephemeroptera</taxon>
        <taxon>Pisciforma</taxon>
        <taxon>Baetidae</taxon>
        <taxon>Cloeon</taxon>
    </lineage>
</organism>
<dbReference type="FunFam" id="3.40.50.40:FF:000001">
    <property type="entry name" value="L-asparaginase 1"/>
    <property type="match status" value="1"/>
</dbReference>
<name>A0A8S1DCJ4_9INSE</name>
<dbReference type="InterPro" id="IPR036152">
    <property type="entry name" value="Asp/glu_Ase-like_sf"/>
</dbReference>
<evidence type="ECO:0000256" key="5">
    <source>
        <dbReference type="ARBA" id="ARBA00061199"/>
    </source>
</evidence>
<feature type="active site" evidence="9">
    <location>
        <position position="48"/>
    </location>
</feature>
<dbReference type="PANTHER" id="PTHR11707">
    <property type="entry name" value="L-ASPARAGINASE"/>
    <property type="match status" value="1"/>
</dbReference>
<dbReference type="InterPro" id="IPR037152">
    <property type="entry name" value="L-asparaginase_N_sf"/>
</dbReference>
<dbReference type="InterPro" id="IPR002110">
    <property type="entry name" value="Ankyrin_rpt"/>
</dbReference>
<evidence type="ECO:0000313" key="14">
    <source>
        <dbReference type="Proteomes" id="UP000494165"/>
    </source>
</evidence>
<evidence type="ECO:0000259" key="12">
    <source>
        <dbReference type="Pfam" id="PF17763"/>
    </source>
</evidence>
<dbReference type="InterPro" id="IPR027474">
    <property type="entry name" value="L-asparaginase_N"/>
</dbReference>
<accession>A0A8S1DCJ4</accession>
<dbReference type="InterPro" id="IPR006033">
    <property type="entry name" value="AsnA_fam"/>
</dbReference>
<feature type="active site" evidence="10">
    <location>
        <position position="150"/>
    </location>
</feature>
<evidence type="ECO:0000256" key="2">
    <source>
        <dbReference type="ARBA" id="ARBA00022737"/>
    </source>
</evidence>
<dbReference type="Gene3D" id="1.25.40.20">
    <property type="entry name" value="Ankyrin repeat-containing domain"/>
    <property type="match status" value="2"/>
</dbReference>
<dbReference type="SMART" id="SM00248">
    <property type="entry name" value="ANK"/>
    <property type="match status" value="4"/>
</dbReference>
<dbReference type="PROSITE" id="PS00144">
    <property type="entry name" value="ASN_GLN_ASE_1"/>
    <property type="match status" value="1"/>
</dbReference>
<dbReference type="AlphaFoldDB" id="A0A8S1DCJ4"/>
<evidence type="ECO:0000256" key="6">
    <source>
        <dbReference type="PIRSR" id="PIRSR001220-1"/>
    </source>
</evidence>
<comment type="caution">
    <text evidence="13">The sequence shown here is derived from an EMBL/GenBank/DDBJ whole genome shotgun (WGS) entry which is preliminary data.</text>
</comment>
<dbReference type="PRINTS" id="PR00139">
    <property type="entry name" value="ASNGLNASE"/>
</dbReference>
<dbReference type="EC" id="3.5.1.1" evidence="1"/>
<dbReference type="InterPro" id="IPR027475">
    <property type="entry name" value="Asparaginase/glutaminase_AS2"/>
</dbReference>
<dbReference type="SUPFAM" id="SSF48403">
    <property type="entry name" value="Ankyrin repeat"/>
    <property type="match status" value="1"/>
</dbReference>
<dbReference type="InterPro" id="IPR027473">
    <property type="entry name" value="L-asparaginase_C"/>
</dbReference>
<evidence type="ECO:0000256" key="10">
    <source>
        <dbReference type="PROSITE-ProRule" id="PRU10100"/>
    </source>
</evidence>
<evidence type="ECO:0000256" key="8">
    <source>
        <dbReference type="PROSITE-ProRule" id="PRU00023"/>
    </source>
</evidence>
<dbReference type="Gene3D" id="3.40.50.40">
    <property type="match status" value="1"/>
</dbReference>
<dbReference type="InterPro" id="IPR020827">
    <property type="entry name" value="Asparaginase/glutaminase_AS1"/>
</dbReference>
<dbReference type="PANTHER" id="PTHR11707:SF28">
    <property type="entry name" value="60 KDA LYSOPHOSPHOLIPASE"/>
    <property type="match status" value="1"/>
</dbReference>
<evidence type="ECO:0000256" key="3">
    <source>
        <dbReference type="ARBA" id="ARBA00022801"/>
    </source>
</evidence>
<dbReference type="GO" id="GO:0006528">
    <property type="term" value="P:asparagine metabolic process"/>
    <property type="evidence" value="ECO:0007669"/>
    <property type="project" value="UniProtKB-ARBA"/>
</dbReference>
<dbReference type="PROSITE" id="PS50088">
    <property type="entry name" value="ANK_REPEAT"/>
    <property type="match status" value="2"/>
</dbReference>
<dbReference type="PROSITE" id="PS50297">
    <property type="entry name" value="ANK_REP_REGION"/>
    <property type="match status" value="2"/>
</dbReference>